<dbReference type="EMBL" id="UHJL01000003">
    <property type="protein sequence ID" value="SUQ24695.1"/>
    <property type="molecule type" value="Genomic_DNA"/>
</dbReference>
<accession>A0A380S6C0</accession>
<evidence type="ECO:0000313" key="2">
    <source>
        <dbReference type="EMBL" id="SUQ24695.1"/>
    </source>
</evidence>
<dbReference type="SUPFAM" id="SSF56935">
    <property type="entry name" value="Porins"/>
    <property type="match status" value="1"/>
</dbReference>
<keyword evidence="1" id="KW-0732">Signal</keyword>
<organism evidence="2 3">
    <name type="scientific">Fibrobacter succinogenes</name>
    <name type="common">Bacteroides succinogenes</name>
    <dbReference type="NCBI Taxonomy" id="833"/>
    <lineage>
        <taxon>Bacteria</taxon>
        <taxon>Pseudomonadati</taxon>
        <taxon>Fibrobacterota</taxon>
        <taxon>Fibrobacteria</taxon>
        <taxon>Fibrobacterales</taxon>
        <taxon>Fibrobacteraceae</taxon>
        <taxon>Fibrobacter</taxon>
    </lineage>
</organism>
<protein>
    <submittedName>
        <fullName evidence="2">Uncharacterized protein</fullName>
    </submittedName>
</protein>
<feature type="chain" id="PRO_5016747966" evidence="1">
    <location>
        <begin position="22"/>
        <end position="714"/>
    </location>
</feature>
<feature type="signal peptide" evidence="1">
    <location>
        <begin position="1"/>
        <end position="21"/>
    </location>
</feature>
<evidence type="ECO:0000256" key="1">
    <source>
        <dbReference type="SAM" id="SignalP"/>
    </source>
</evidence>
<dbReference type="AlphaFoldDB" id="A0A380S6C0"/>
<name>A0A380S6C0_FIBSU</name>
<dbReference type="Proteomes" id="UP000255423">
    <property type="component" value="Unassembled WGS sequence"/>
</dbReference>
<reference evidence="2 3" key="1">
    <citation type="submission" date="2017-08" db="EMBL/GenBank/DDBJ databases">
        <authorList>
            <person name="de Groot N.N."/>
        </authorList>
    </citation>
    <scope>NUCLEOTIDE SEQUENCE [LARGE SCALE GENOMIC DNA]</scope>
    <source>
        <strain evidence="2 3">HM2</strain>
    </source>
</reference>
<proteinExistence type="predicted"/>
<gene>
    <name evidence="2" type="ORF">SAMN05661053_2107</name>
</gene>
<sequence>MNMKMKNILIALLTASVAASASVVADNQKALQAKADSANAKRGVEIGGSIRAVAQRSSFSSDQDNRGMNTMPDVERNEFVSADLSFGFRPYESVRANVIMRLGGGMQEYFAAAAKTLEAKWLNVEGNIGKNFYWTVGDFRSAISPLTIFNPGIDIMYEPTIFARKRHMAQKEQLLEGNKRNFQGVNLQFRQEIDPMVGELRAEAFFARVNRVSVLDLSGAEGNILPNDSVAGVSLASATDKWLVGGNIELLPVQKNVYVGVTPMLIFDNENSKSYVYRHPVVDDVINFNDYERQEINPYEYGPQNTFVLSARAGADVGGLVKQKGLSADVVVEYAMSVNKQKTPAYVNELGLTVPEAEESINGSALLATLNAGYEVENSWSAGLGIDVVMNNEKWFNNLAQSPSFFAQRILNSDKDGNTVKYGVNSPLYSTFDALYNYSPKFSPVGRTLGTDDDAFFAGQSESYNIAPYNKNSWGSNVYSAAQLALINQMIDPALQSALPNGLATANRKGFRVSLKGDWQNKIEAQALVNIFNQVTPESEAIDNVSYKEFGGGAKFDIAKLAGLNKAAEFSGSFKRSENTVTPKAGTEAKITSNFINIGASFQFLPRLGITAGFQMIDTDYGTSSLINPNVGLDVPFMKSNQTHWMVGFDYVVADNAWLAINFGMINVKNDYNLAVVGEELRNLPDYYYTVDGATTFEHKFSQAIFEASINVEF</sequence>
<evidence type="ECO:0000313" key="3">
    <source>
        <dbReference type="Proteomes" id="UP000255423"/>
    </source>
</evidence>